<evidence type="ECO:0000313" key="2">
    <source>
        <dbReference type="Proteomes" id="UP001642487"/>
    </source>
</evidence>
<sequence>MIPYDCSVTFFEVFPKKGKKEKGSFDNVYCQNLRFQTWPVPYSTSNKQAEALDLNESIPPLEWNYG</sequence>
<protein>
    <submittedName>
        <fullName evidence="1">Uncharacterized protein</fullName>
    </submittedName>
</protein>
<proteinExistence type="predicted"/>
<dbReference type="Proteomes" id="UP001642487">
    <property type="component" value="Chromosome 11"/>
</dbReference>
<keyword evidence="2" id="KW-1185">Reference proteome</keyword>
<gene>
    <name evidence="1" type="ORF">CITCOLO1_LOCUS5172</name>
</gene>
<accession>A0ABP0XZ69</accession>
<dbReference type="EMBL" id="OZ021745">
    <property type="protein sequence ID" value="CAK9313456.1"/>
    <property type="molecule type" value="Genomic_DNA"/>
</dbReference>
<name>A0ABP0XZ69_9ROSI</name>
<reference evidence="1 2" key="1">
    <citation type="submission" date="2024-03" db="EMBL/GenBank/DDBJ databases">
        <authorList>
            <person name="Gkanogiannis A."/>
            <person name="Becerra Lopez-Lavalle L."/>
        </authorList>
    </citation>
    <scope>NUCLEOTIDE SEQUENCE [LARGE SCALE GENOMIC DNA]</scope>
</reference>
<organism evidence="1 2">
    <name type="scientific">Citrullus colocynthis</name>
    <name type="common">colocynth</name>
    <dbReference type="NCBI Taxonomy" id="252529"/>
    <lineage>
        <taxon>Eukaryota</taxon>
        <taxon>Viridiplantae</taxon>
        <taxon>Streptophyta</taxon>
        <taxon>Embryophyta</taxon>
        <taxon>Tracheophyta</taxon>
        <taxon>Spermatophyta</taxon>
        <taxon>Magnoliopsida</taxon>
        <taxon>eudicotyledons</taxon>
        <taxon>Gunneridae</taxon>
        <taxon>Pentapetalae</taxon>
        <taxon>rosids</taxon>
        <taxon>fabids</taxon>
        <taxon>Cucurbitales</taxon>
        <taxon>Cucurbitaceae</taxon>
        <taxon>Benincaseae</taxon>
        <taxon>Citrullus</taxon>
    </lineage>
</organism>
<evidence type="ECO:0000313" key="1">
    <source>
        <dbReference type="EMBL" id="CAK9313456.1"/>
    </source>
</evidence>